<dbReference type="SUPFAM" id="SSF53822">
    <property type="entry name" value="Periplasmic binding protein-like I"/>
    <property type="match status" value="1"/>
</dbReference>
<comment type="caution">
    <text evidence="9">The sequence shown here is derived from an EMBL/GenBank/DDBJ whole genome shotgun (WGS) entry which is preliminary data.</text>
</comment>
<feature type="compositionally biased region" description="Low complexity" evidence="7">
    <location>
        <begin position="560"/>
        <end position="574"/>
    </location>
</feature>
<dbReference type="GO" id="GO:0001653">
    <property type="term" value="F:peptide receptor activity"/>
    <property type="evidence" value="ECO:0007669"/>
    <property type="project" value="TreeGrafter"/>
</dbReference>
<dbReference type="AlphaFoldDB" id="A0A4C1ZXG9"/>
<feature type="domain" description="Receptor ligand binding region" evidence="8">
    <location>
        <begin position="230"/>
        <end position="298"/>
    </location>
</feature>
<evidence type="ECO:0000259" key="8">
    <source>
        <dbReference type="Pfam" id="PF01094"/>
    </source>
</evidence>
<evidence type="ECO:0000256" key="5">
    <source>
        <dbReference type="ARBA" id="ARBA00023136"/>
    </source>
</evidence>
<evidence type="ECO:0000256" key="1">
    <source>
        <dbReference type="ARBA" id="ARBA00004370"/>
    </source>
</evidence>
<feature type="non-terminal residue" evidence="9">
    <location>
        <position position="1"/>
    </location>
</feature>
<feature type="compositionally biased region" description="Basic and acidic residues" evidence="7">
    <location>
        <begin position="418"/>
        <end position="427"/>
    </location>
</feature>
<keyword evidence="2" id="KW-0812">Transmembrane</keyword>
<keyword evidence="10" id="KW-1185">Reference proteome</keyword>
<dbReference type="STRING" id="151549.A0A4C1ZXG9"/>
<dbReference type="Proteomes" id="UP000299102">
    <property type="component" value="Unassembled WGS sequence"/>
</dbReference>
<dbReference type="GO" id="GO:0007168">
    <property type="term" value="P:receptor guanylyl cyclase signaling pathway"/>
    <property type="evidence" value="ECO:0007669"/>
    <property type="project" value="TreeGrafter"/>
</dbReference>
<keyword evidence="4" id="KW-1133">Transmembrane helix</keyword>
<evidence type="ECO:0000256" key="4">
    <source>
        <dbReference type="ARBA" id="ARBA00022989"/>
    </source>
</evidence>
<dbReference type="Gene3D" id="3.40.50.2300">
    <property type="match status" value="1"/>
</dbReference>
<protein>
    <submittedName>
        <fullName evidence="9">Guanylate cyclase 32E</fullName>
    </submittedName>
</protein>
<sequence length="773" mass="85930">VAFVYLKGANHDFSRLAHAIMSAAKEQQISVRDSYVYQQTYLYENSKANYTWNPFIDIVRESYKNTRIYVSVGYYHDHIGLMLALDALKLLENGEYAVVGVDVEKYEESEPVQYLAGPLRREPSPQALRAFRSYVAVAPSGAPAYPAFASAVNKRLQEPPFNFTNPVAAFGGEKMAHAAYCRVDERPSVRDESVSQRFKLEHYFQRQELFIRPLTAGANNYKLTPCGIPVEAAWLHDAVWVYARALAAELQAGGDPRDGRAIAGRMRNTTYRSVMGYYVHMDEFGDAEGNYTLLGTDPSRPPGLYPLAVLHRDPPAVRFMRQVQWPGGRPPPSEPPCGFRGEKCVSFYSPGTPLARPPPVALSLGWTTRTGNNALDLVPTAGHWHLGDLEAQNQIFQTAKLNLKTKRGPGTKSNVEPESNKQRDQVRGPDAGLRLGLATGSIIIKHVEMHYTSTRAKQGSEVNVLYSHVGAWALGAAGGAFALLALAALALYRGWRYEQELDSLLWKIDFRELHVPEANERSSSQISAHAQSNQNHKLSRAEFFQQDSSAGANAASKVDGANAGSEKSGAAAGGVRSSQVSLSSNPDLDFRYSAIFTKVALYRGRLVAMKQIRRPHIDITRDIKKELKIEVRKEIEDMITQSSRNLLFFRERNQPSPGGIGFLINKFPANYVVDICSVSTQKTIMLKKGLQKREEGFGRGNNRGQTLVNFLEMKEKLLRSRRQAQGRYVADVTQTSGCETNKTITGRAPGRRRERSADKQIWAGTGKGKSERI</sequence>
<evidence type="ECO:0000313" key="10">
    <source>
        <dbReference type="Proteomes" id="UP000299102"/>
    </source>
</evidence>
<keyword evidence="3" id="KW-0547">Nucleotide-binding</keyword>
<dbReference type="EMBL" id="BGZK01002201">
    <property type="protein sequence ID" value="GBP91724.1"/>
    <property type="molecule type" value="Genomic_DNA"/>
</dbReference>
<organism evidence="9 10">
    <name type="scientific">Eumeta variegata</name>
    <name type="common">Bagworm moth</name>
    <name type="synonym">Eumeta japonica</name>
    <dbReference type="NCBI Taxonomy" id="151549"/>
    <lineage>
        <taxon>Eukaryota</taxon>
        <taxon>Metazoa</taxon>
        <taxon>Ecdysozoa</taxon>
        <taxon>Arthropoda</taxon>
        <taxon>Hexapoda</taxon>
        <taxon>Insecta</taxon>
        <taxon>Pterygota</taxon>
        <taxon>Neoptera</taxon>
        <taxon>Endopterygota</taxon>
        <taxon>Lepidoptera</taxon>
        <taxon>Glossata</taxon>
        <taxon>Ditrysia</taxon>
        <taxon>Tineoidea</taxon>
        <taxon>Psychidae</taxon>
        <taxon>Oiketicinae</taxon>
        <taxon>Eumeta</taxon>
    </lineage>
</organism>
<reference evidence="9 10" key="1">
    <citation type="journal article" date="2019" name="Commun. Biol.">
        <title>The bagworm genome reveals a unique fibroin gene that provides high tensile strength.</title>
        <authorList>
            <person name="Kono N."/>
            <person name="Nakamura H."/>
            <person name="Ohtoshi R."/>
            <person name="Tomita M."/>
            <person name="Numata K."/>
            <person name="Arakawa K."/>
        </authorList>
    </citation>
    <scope>NUCLEOTIDE SEQUENCE [LARGE SCALE GENOMIC DNA]</scope>
</reference>
<dbReference type="InterPro" id="IPR050401">
    <property type="entry name" value="Cyclic_nucleotide_synthase"/>
</dbReference>
<evidence type="ECO:0000256" key="6">
    <source>
        <dbReference type="ARBA" id="ARBA00023239"/>
    </source>
</evidence>
<keyword evidence="5" id="KW-0472">Membrane</keyword>
<feature type="region of interest" description="Disordered" evidence="7">
    <location>
        <begin position="555"/>
        <end position="583"/>
    </location>
</feature>
<evidence type="ECO:0000313" key="9">
    <source>
        <dbReference type="EMBL" id="GBP91724.1"/>
    </source>
</evidence>
<comment type="subcellular location">
    <subcellularLocation>
        <location evidence="1">Membrane</location>
    </subcellularLocation>
</comment>
<evidence type="ECO:0000256" key="3">
    <source>
        <dbReference type="ARBA" id="ARBA00022741"/>
    </source>
</evidence>
<dbReference type="PANTHER" id="PTHR11920">
    <property type="entry name" value="GUANYLYL CYCLASE"/>
    <property type="match status" value="1"/>
</dbReference>
<accession>A0A4C1ZXG9</accession>
<dbReference type="GO" id="GO:0005886">
    <property type="term" value="C:plasma membrane"/>
    <property type="evidence" value="ECO:0007669"/>
    <property type="project" value="TreeGrafter"/>
</dbReference>
<dbReference type="GO" id="GO:0000166">
    <property type="term" value="F:nucleotide binding"/>
    <property type="evidence" value="ECO:0007669"/>
    <property type="project" value="UniProtKB-KW"/>
</dbReference>
<dbReference type="GO" id="GO:0004383">
    <property type="term" value="F:guanylate cyclase activity"/>
    <property type="evidence" value="ECO:0007669"/>
    <property type="project" value="TreeGrafter"/>
</dbReference>
<name>A0A4C1ZXG9_EUMVA</name>
<evidence type="ECO:0000256" key="7">
    <source>
        <dbReference type="SAM" id="MobiDB-lite"/>
    </source>
</evidence>
<dbReference type="InterPro" id="IPR001828">
    <property type="entry name" value="ANF_lig-bd_rcpt"/>
</dbReference>
<evidence type="ECO:0000256" key="2">
    <source>
        <dbReference type="ARBA" id="ARBA00022692"/>
    </source>
</evidence>
<dbReference type="GO" id="GO:0004016">
    <property type="term" value="F:adenylate cyclase activity"/>
    <property type="evidence" value="ECO:0007669"/>
    <property type="project" value="TreeGrafter"/>
</dbReference>
<gene>
    <name evidence="9" type="primary">Gyc32E</name>
    <name evidence="9" type="ORF">EVAR_61498_1</name>
</gene>
<dbReference type="OrthoDB" id="60033at2759"/>
<dbReference type="InterPro" id="IPR028082">
    <property type="entry name" value="Peripla_BP_I"/>
</dbReference>
<dbReference type="Pfam" id="PF01094">
    <property type="entry name" value="ANF_receptor"/>
    <property type="match status" value="1"/>
</dbReference>
<feature type="region of interest" description="Disordered" evidence="7">
    <location>
        <begin position="740"/>
        <end position="773"/>
    </location>
</feature>
<keyword evidence="6" id="KW-0456">Lyase</keyword>
<dbReference type="PANTHER" id="PTHR11920:SF335">
    <property type="entry name" value="GUANYLATE CYCLASE"/>
    <property type="match status" value="1"/>
</dbReference>
<proteinExistence type="predicted"/>
<feature type="region of interest" description="Disordered" evidence="7">
    <location>
        <begin position="405"/>
        <end position="430"/>
    </location>
</feature>